<comment type="similarity">
    <text evidence="2">Belongs to the KIF-binding protein family.</text>
</comment>
<dbReference type="GO" id="GO:0005856">
    <property type="term" value="C:cytoskeleton"/>
    <property type="evidence" value="ECO:0007669"/>
    <property type="project" value="UniProtKB-SubCell"/>
</dbReference>
<dbReference type="Proteomes" id="UP000078542">
    <property type="component" value="Unassembled WGS sequence"/>
</dbReference>
<dbReference type="PANTHER" id="PTHR46321:SF1">
    <property type="entry name" value="KIF-BINDING PROTEIN"/>
    <property type="match status" value="1"/>
</dbReference>
<evidence type="ECO:0000313" key="7">
    <source>
        <dbReference type="Proteomes" id="UP000078542"/>
    </source>
</evidence>
<evidence type="ECO:0000256" key="3">
    <source>
        <dbReference type="ARBA" id="ARBA00016840"/>
    </source>
</evidence>
<name>A0A195CQJ8_9HYME</name>
<keyword evidence="5" id="KW-0206">Cytoskeleton</keyword>
<gene>
    <name evidence="6" type="ORF">ALC62_06207</name>
</gene>
<comment type="subcellular location">
    <subcellularLocation>
        <location evidence="1">Cytoplasm</location>
        <location evidence="1">Cytoskeleton</location>
    </subcellularLocation>
</comment>
<protein>
    <recommendedName>
        <fullName evidence="3">KIF-binding protein</fullName>
    </recommendedName>
</protein>
<dbReference type="GO" id="GO:0000226">
    <property type="term" value="P:microtubule cytoskeleton organization"/>
    <property type="evidence" value="ECO:0007669"/>
    <property type="project" value="TreeGrafter"/>
</dbReference>
<organism evidence="6 7">
    <name type="scientific">Cyphomyrmex costatus</name>
    <dbReference type="NCBI Taxonomy" id="456900"/>
    <lineage>
        <taxon>Eukaryota</taxon>
        <taxon>Metazoa</taxon>
        <taxon>Ecdysozoa</taxon>
        <taxon>Arthropoda</taxon>
        <taxon>Hexapoda</taxon>
        <taxon>Insecta</taxon>
        <taxon>Pterygota</taxon>
        <taxon>Neoptera</taxon>
        <taxon>Endopterygota</taxon>
        <taxon>Hymenoptera</taxon>
        <taxon>Apocrita</taxon>
        <taxon>Aculeata</taxon>
        <taxon>Formicoidea</taxon>
        <taxon>Formicidae</taxon>
        <taxon>Myrmicinae</taxon>
        <taxon>Cyphomyrmex</taxon>
    </lineage>
</organism>
<dbReference type="AlphaFoldDB" id="A0A195CQJ8"/>
<dbReference type="InterPro" id="IPR022083">
    <property type="entry name" value="KBP"/>
</dbReference>
<dbReference type="PANTHER" id="PTHR46321">
    <property type="entry name" value="KIF1-BINDING PROTEIN"/>
    <property type="match status" value="1"/>
</dbReference>
<evidence type="ECO:0000256" key="2">
    <source>
        <dbReference type="ARBA" id="ARBA00010305"/>
    </source>
</evidence>
<proteinExistence type="inferred from homology"/>
<dbReference type="Pfam" id="PF12309">
    <property type="entry name" value="KBP_C"/>
    <property type="match status" value="2"/>
</dbReference>
<evidence type="ECO:0000256" key="4">
    <source>
        <dbReference type="ARBA" id="ARBA00022490"/>
    </source>
</evidence>
<evidence type="ECO:0000256" key="1">
    <source>
        <dbReference type="ARBA" id="ARBA00004245"/>
    </source>
</evidence>
<keyword evidence="7" id="KW-1185">Reference proteome</keyword>
<dbReference type="GO" id="GO:1990535">
    <property type="term" value="P:neuron projection maintenance"/>
    <property type="evidence" value="ECO:0007669"/>
    <property type="project" value="TreeGrafter"/>
</dbReference>
<dbReference type="GO" id="GO:0021952">
    <property type="term" value="P:central nervous system projection neuron axonogenesis"/>
    <property type="evidence" value="ECO:0007669"/>
    <property type="project" value="TreeGrafter"/>
</dbReference>
<reference evidence="6 7" key="1">
    <citation type="submission" date="2016-03" db="EMBL/GenBank/DDBJ databases">
        <title>Cyphomyrmex costatus WGS genome.</title>
        <authorList>
            <person name="Nygaard S."/>
            <person name="Hu H."/>
            <person name="Boomsma J."/>
            <person name="Zhang G."/>
        </authorList>
    </citation>
    <scope>NUCLEOTIDE SEQUENCE [LARGE SCALE GENOMIC DNA]</scope>
    <source>
        <strain evidence="6">MS0001</strain>
        <tissue evidence="6">Whole body</tissue>
    </source>
</reference>
<evidence type="ECO:0000313" key="6">
    <source>
        <dbReference type="EMBL" id="KYN02920.1"/>
    </source>
</evidence>
<accession>A0A195CQJ8</accession>
<feature type="non-terminal residue" evidence="6">
    <location>
        <position position="1"/>
    </location>
</feature>
<dbReference type="EMBL" id="KQ977408">
    <property type="protein sequence ID" value="KYN02920.1"/>
    <property type="molecule type" value="Genomic_DNA"/>
</dbReference>
<sequence>WIRMVKRYNKIQKNYWKRIAKSYPSYKKQAMDVLLQDLLSQYDKIRSKKIIPRNIVTAILYLNAGILNKKKDIIFAMECYDKCIDFLKDDKVTSEGIIPAISVNKEYGLICAQQKYYNNAKEFLKEAETLYATFTEDVKLNPVVTPIIGIKEIQGDWCAKNILKKLHISTLYSLAKICRNLIDKHNPACTRKNIQSKQLIIYDDWAIIVAKISFYFIEEEEFPQARYLLAVSSYILKKYLKTLKAKGTMETRESISAEYEHYDKTVANVAKYWVQYGITLLYTSQMRLFRGLLSELKSISNKITDKFLLDFNSAKVVFWNVWKSVKKVRKYYTFENYPLDYAYNALNFSEAYKLLTLFKYQDNGMKIHERHVEMLEEVINRLCIKDKRICPRDYQIVCRQIWMDLAEAYSAMVNVMEMRVLTSKEKGILPKFENLAKSSIKHYQLYLNSLEMSKSQNGIESFSDDVLTKALDVYCKIGALYYKINTITIDLHKKMHYVMNSIDAYTFIINYSNDHPENQELKKYKWQKLPIESVTRLSSELVKIVRKHNTRINRLLYFL</sequence>
<keyword evidence="4" id="KW-0963">Cytoplasm</keyword>
<evidence type="ECO:0000256" key="5">
    <source>
        <dbReference type="ARBA" id="ARBA00023212"/>
    </source>
</evidence>